<organism evidence="1 2">
    <name type="scientific">Entamoeba invadens IP1</name>
    <dbReference type="NCBI Taxonomy" id="370355"/>
    <lineage>
        <taxon>Eukaryota</taxon>
        <taxon>Amoebozoa</taxon>
        <taxon>Evosea</taxon>
        <taxon>Archamoebae</taxon>
        <taxon>Mastigamoebida</taxon>
        <taxon>Entamoebidae</taxon>
        <taxon>Entamoeba</taxon>
    </lineage>
</organism>
<accession>A0A0A1U439</accession>
<evidence type="ECO:0008006" key="3">
    <source>
        <dbReference type="Google" id="ProtNLM"/>
    </source>
</evidence>
<dbReference type="GeneID" id="14886311"/>
<evidence type="ECO:0000313" key="1">
    <source>
        <dbReference type="EMBL" id="ELP87468.1"/>
    </source>
</evidence>
<dbReference type="VEuPathDB" id="AmoebaDB:EIN_097550"/>
<reference evidence="1 2" key="1">
    <citation type="submission" date="2012-10" db="EMBL/GenBank/DDBJ databases">
        <authorList>
            <person name="Zafar N."/>
            <person name="Inman J."/>
            <person name="Hall N."/>
            <person name="Lorenzi H."/>
            <person name="Caler E."/>
        </authorList>
    </citation>
    <scope>NUCLEOTIDE SEQUENCE [LARGE SCALE GENOMIC DNA]</scope>
    <source>
        <strain evidence="1 2">IP1</strain>
    </source>
</reference>
<proteinExistence type="predicted"/>
<name>A0A0A1U439_ENTIV</name>
<keyword evidence="2" id="KW-1185">Reference proteome</keyword>
<dbReference type="OMA" id="HIESCHA"/>
<sequence>MVRLECVYLMNIALYINSPHTAKIFHLVNKTCYLALHSLRTNPTFFQGSPTYPLLQSPQIGAVCRLIENIETLEMDLYSFRVVEPEVFNKPYYKITISGLLEDVDYKNLQRIESRVIWYRGPSSAVSVKMTSLRTLHLTDTTQLRRVLSLLPFLRYARTITMTCGENDAEREVIALVENLCKNVLVKIRNVRKDVLGKVPVCGIGVVGSGKGVINLPDFDKTYHYSLKALKPTALKRLYQRYLPLQIAFEASEKEQEIEKEIDSDLSQMTTLKSLQLKSVNGTLHVPSSLECITVRSSNVILDGLQECYLSRLVLEKSITPFPFNLKLTIKELRINDIHLTTISNFSDLQLVNLALINCKSQNVISLPSTLRTLELENCTFPVNINDEVLSLSLDTYTASSHFTFPRALTRLEIGNSDAVPETQRCNVMDLKLFECENFKMQSVPLSVKYFGLFDSINSPKKIDMSDHFFANVTLSLCPKIQNLIPPYCVTELHIESCHALTFIDFKVAGQLELLFLNDLRELKRVEGIPKTLRFIKINRCHSLTEIVGIDTLKELPVFMKEECGRVVQSNLDKDGQSFSSSTSEM</sequence>
<dbReference type="OrthoDB" id="27118at2759"/>
<evidence type="ECO:0000313" key="2">
    <source>
        <dbReference type="Proteomes" id="UP000014680"/>
    </source>
</evidence>
<protein>
    <recommendedName>
        <fullName evidence="3">Leucine-rich repeat containing protein</fullName>
    </recommendedName>
</protein>
<dbReference type="KEGG" id="eiv:EIN_097550"/>
<dbReference type="RefSeq" id="XP_004254239.1">
    <property type="nucleotide sequence ID" value="XM_004254191.1"/>
</dbReference>
<dbReference type="EMBL" id="KB206860">
    <property type="protein sequence ID" value="ELP87468.1"/>
    <property type="molecule type" value="Genomic_DNA"/>
</dbReference>
<dbReference type="Proteomes" id="UP000014680">
    <property type="component" value="Unassembled WGS sequence"/>
</dbReference>
<dbReference type="AlphaFoldDB" id="A0A0A1U439"/>
<gene>
    <name evidence="1" type="ORF">EIN_097550</name>
</gene>